<reference evidence="2 3" key="1">
    <citation type="submission" date="2022-01" db="EMBL/GenBank/DDBJ databases">
        <title>Alkalihalobacillus sp. EGI L200015, a novel bacterium isolated from a salt lake sediment.</title>
        <authorList>
            <person name="Gao L."/>
            <person name="Fang B.-Z."/>
            <person name="Li W.-J."/>
        </authorList>
    </citation>
    <scope>NUCLEOTIDE SEQUENCE [LARGE SCALE GENOMIC DNA]</scope>
    <source>
        <strain evidence="2 3">KCTC 12718</strain>
    </source>
</reference>
<dbReference type="PROSITE" id="PS50234">
    <property type="entry name" value="VWFA"/>
    <property type="match status" value="1"/>
</dbReference>
<feature type="domain" description="VWFA" evidence="1">
    <location>
        <begin position="1"/>
        <end position="92"/>
    </location>
</feature>
<evidence type="ECO:0000259" key="1">
    <source>
        <dbReference type="PROSITE" id="PS50234"/>
    </source>
</evidence>
<dbReference type="RefSeq" id="WP_236339164.1">
    <property type="nucleotide sequence ID" value="NZ_JAKIJS010000006.1"/>
</dbReference>
<gene>
    <name evidence="2" type="ORF">L2716_17970</name>
</gene>
<dbReference type="InterPro" id="IPR036465">
    <property type="entry name" value="vWFA_dom_sf"/>
</dbReference>
<evidence type="ECO:0000313" key="2">
    <source>
        <dbReference type="EMBL" id="MCF6139605.1"/>
    </source>
</evidence>
<dbReference type="SUPFAM" id="SSF53300">
    <property type="entry name" value="vWA-like"/>
    <property type="match status" value="2"/>
</dbReference>
<comment type="caution">
    <text evidence="2">The sequence shown here is derived from an EMBL/GenBank/DDBJ whole genome shotgun (WGS) entry which is preliminary data.</text>
</comment>
<dbReference type="Proteomes" id="UP001649381">
    <property type="component" value="Unassembled WGS sequence"/>
</dbReference>
<dbReference type="Gene3D" id="3.40.50.410">
    <property type="entry name" value="von Willebrand factor, type A domain"/>
    <property type="match status" value="1"/>
</dbReference>
<sequence>MSKGTLRQILLITDGCSNQGEDPVAIAALAREKGVAINVIGILSKNEAYGEHGLKEVEDIAMSGGGVSQIVYANQLAHTVKMVTQKAMTQTIHGMINKELTHILGDDQQMEDLPPDKRGQVMEVVDEIGETVNLEVLILVDISASMDDKLPTVQESLIDLSISLNSRGGQNVFSIFAFPGKKQSVEKLLDWTPQLDTLGKLFKKITTGGITPTGPALQEALEQFSERGSKRKFLGEEDEYFEESGS</sequence>
<evidence type="ECO:0000313" key="3">
    <source>
        <dbReference type="Proteomes" id="UP001649381"/>
    </source>
</evidence>
<name>A0ABS9H6J9_9BACL</name>
<protein>
    <submittedName>
        <fullName evidence="2">VWA domain-containing protein</fullName>
    </submittedName>
</protein>
<dbReference type="CDD" id="cd00198">
    <property type="entry name" value="vWFA"/>
    <property type="match status" value="1"/>
</dbReference>
<organism evidence="2 3">
    <name type="scientific">Pseudalkalibacillus berkeleyi</name>
    <dbReference type="NCBI Taxonomy" id="1069813"/>
    <lineage>
        <taxon>Bacteria</taxon>
        <taxon>Bacillati</taxon>
        <taxon>Bacillota</taxon>
        <taxon>Bacilli</taxon>
        <taxon>Bacillales</taxon>
        <taxon>Fictibacillaceae</taxon>
        <taxon>Pseudalkalibacillus</taxon>
    </lineage>
</organism>
<proteinExistence type="predicted"/>
<keyword evidence="3" id="KW-1185">Reference proteome</keyword>
<accession>A0ABS9H6J9</accession>
<dbReference type="InterPro" id="IPR002035">
    <property type="entry name" value="VWF_A"/>
</dbReference>
<dbReference type="EMBL" id="JAKIJS010000006">
    <property type="protein sequence ID" value="MCF6139605.1"/>
    <property type="molecule type" value="Genomic_DNA"/>
</dbReference>